<dbReference type="PROSITE" id="PS50240">
    <property type="entry name" value="TRYPSIN_DOM"/>
    <property type="match status" value="1"/>
</dbReference>
<dbReference type="InterPro" id="IPR001314">
    <property type="entry name" value="Peptidase_S1A"/>
</dbReference>
<evidence type="ECO:0000256" key="8">
    <source>
        <dbReference type="RuleBase" id="RU363034"/>
    </source>
</evidence>
<dbReference type="STRING" id="158441.A0A226DNA1"/>
<dbReference type="PROSITE" id="PS00134">
    <property type="entry name" value="TRYPSIN_HIS"/>
    <property type="match status" value="1"/>
</dbReference>
<evidence type="ECO:0000256" key="6">
    <source>
        <dbReference type="ARBA" id="ARBA00023145"/>
    </source>
</evidence>
<dbReference type="EMBL" id="LNIX01000016">
    <property type="protein sequence ID" value="OXA46324.1"/>
    <property type="molecule type" value="Genomic_DNA"/>
</dbReference>
<dbReference type="InterPro" id="IPR009003">
    <property type="entry name" value="Peptidase_S1_PA"/>
</dbReference>
<dbReference type="Pfam" id="PF00089">
    <property type="entry name" value="Trypsin"/>
    <property type="match status" value="1"/>
</dbReference>
<sequence>MKLITFVIVVFTALLGNTQSVEGHPTNFTTNGKGIENNILIVGGEPANIEDFPYQVSLQFNGAHFCGGSLISPDRVLTAAHCTNGKEASTLSVRAGSSYHKAGGQVISVKTICQHPLFNSLLMTYDVSVLTLESSFVLGPAVQTIALGSSRPIAGTPGTVTGWGRLWDNGPIPALLQVIQVPVVHQLQCATGYLPKLITNTMMCAGFLGVGWKDACQGDSGGPFVMEGVQFGIVSWGQPSCADPNYPGVYTFVGSVQNHIDAC</sequence>
<dbReference type="InterPro" id="IPR043504">
    <property type="entry name" value="Peptidase_S1_PA_chymotrypsin"/>
</dbReference>
<dbReference type="SMART" id="SM00020">
    <property type="entry name" value="Tryp_SPc"/>
    <property type="match status" value="1"/>
</dbReference>
<evidence type="ECO:0000256" key="1">
    <source>
        <dbReference type="ARBA" id="ARBA00007664"/>
    </source>
</evidence>
<comment type="caution">
    <text evidence="11">The sequence shown here is derived from an EMBL/GenBank/DDBJ whole genome shotgun (WGS) entry which is preliminary data.</text>
</comment>
<feature type="chain" id="PRO_5012420608" evidence="9">
    <location>
        <begin position="24"/>
        <end position="263"/>
    </location>
</feature>
<evidence type="ECO:0000256" key="2">
    <source>
        <dbReference type="ARBA" id="ARBA00022670"/>
    </source>
</evidence>
<dbReference type="PANTHER" id="PTHR24276:SF91">
    <property type="entry name" value="AT26814P-RELATED"/>
    <property type="match status" value="1"/>
</dbReference>
<proteinExistence type="inferred from homology"/>
<dbReference type="CDD" id="cd00190">
    <property type="entry name" value="Tryp_SPc"/>
    <property type="match status" value="1"/>
</dbReference>
<dbReference type="AlphaFoldDB" id="A0A226DNA1"/>
<dbReference type="Gene3D" id="2.40.10.10">
    <property type="entry name" value="Trypsin-like serine proteases"/>
    <property type="match status" value="2"/>
</dbReference>
<dbReference type="PANTHER" id="PTHR24276">
    <property type="entry name" value="POLYSERASE-RELATED"/>
    <property type="match status" value="1"/>
</dbReference>
<dbReference type="GO" id="GO:0006508">
    <property type="term" value="P:proteolysis"/>
    <property type="evidence" value="ECO:0007669"/>
    <property type="project" value="UniProtKB-KW"/>
</dbReference>
<comment type="similarity">
    <text evidence="1">Belongs to the peptidase S1 family.</text>
</comment>
<dbReference type="InterPro" id="IPR001254">
    <property type="entry name" value="Trypsin_dom"/>
</dbReference>
<dbReference type="InterPro" id="IPR050430">
    <property type="entry name" value="Peptidase_S1"/>
</dbReference>
<keyword evidence="12" id="KW-1185">Reference proteome</keyword>
<dbReference type="GO" id="GO:0004252">
    <property type="term" value="F:serine-type endopeptidase activity"/>
    <property type="evidence" value="ECO:0007669"/>
    <property type="project" value="InterPro"/>
</dbReference>
<accession>A0A226DNA1</accession>
<keyword evidence="3 9" id="KW-0732">Signal</keyword>
<dbReference type="OrthoDB" id="10059102at2759"/>
<gene>
    <name evidence="11" type="ORF">Fcan01_19095</name>
</gene>
<keyword evidence="6" id="KW-0865">Zymogen</keyword>
<feature type="signal peptide" evidence="9">
    <location>
        <begin position="1"/>
        <end position="23"/>
    </location>
</feature>
<organism evidence="11 12">
    <name type="scientific">Folsomia candida</name>
    <name type="common">Springtail</name>
    <dbReference type="NCBI Taxonomy" id="158441"/>
    <lineage>
        <taxon>Eukaryota</taxon>
        <taxon>Metazoa</taxon>
        <taxon>Ecdysozoa</taxon>
        <taxon>Arthropoda</taxon>
        <taxon>Hexapoda</taxon>
        <taxon>Collembola</taxon>
        <taxon>Entomobryomorpha</taxon>
        <taxon>Isotomoidea</taxon>
        <taxon>Isotomidae</taxon>
        <taxon>Proisotominae</taxon>
        <taxon>Folsomia</taxon>
    </lineage>
</organism>
<name>A0A226DNA1_FOLCA</name>
<evidence type="ECO:0000256" key="5">
    <source>
        <dbReference type="ARBA" id="ARBA00022825"/>
    </source>
</evidence>
<keyword evidence="2 8" id="KW-0645">Protease</keyword>
<evidence type="ECO:0000256" key="9">
    <source>
        <dbReference type="SAM" id="SignalP"/>
    </source>
</evidence>
<feature type="domain" description="Peptidase S1" evidence="10">
    <location>
        <begin position="41"/>
        <end position="263"/>
    </location>
</feature>
<reference evidence="11 12" key="1">
    <citation type="submission" date="2015-12" db="EMBL/GenBank/DDBJ databases">
        <title>The genome of Folsomia candida.</title>
        <authorList>
            <person name="Faddeeva A."/>
            <person name="Derks M.F."/>
            <person name="Anvar Y."/>
            <person name="Smit S."/>
            <person name="Van Straalen N."/>
            <person name="Roelofs D."/>
        </authorList>
    </citation>
    <scope>NUCLEOTIDE SEQUENCE [LARGE SCALE GENOMIC DNA]</scope>
    <source>
        <strain evidence="11 12">VU population</strain>
        <tissue evidence="11">Whole body</tissue>
    </source>
</reference>
<dbReference type="InterPro" id="IPR018114">
    <property type="entry name" value="TRYPSIN_HIS"/>
</dbReference>
<keyword evidence="4 8" id="KW-0378">Hydrolase</keyword>
<dbReference type="PRINTS" id="PR00722">
    <property type="entry name" value="CHYMOTRYPSIN"/>
</dbReference>
<protein>
    <submittedName>
        <fullName evidence="11">Trypsin-7</fullName>
    </submittedName>
</protein>
<evidence type="ECO:0000256" key="4">
    <source>
        <dbReference type="ARBA" id="ARBA00022801"/>
    </source>
</evidence>
<dbReference type="FunFam" id="2.40.10.10:FF:000077">
    <property type="entry name" value="Predicted protein"/>
    <property type="match status" value="1"/>
</dbReference>
<keyword evidence="7" id="KW-1015">Disulfide bond</keyword>
<dbReference type="Proteomes" id="UP000198287">
    <property type="component" value="Unassembled WGS sequence"/>
</dbReference>
<evidence type="ECO:0000256" key="3">
    <source>
        <dbReference type="ARBA" id="ARBA00022729"/>
    </source>
</evidence>
<evidence type="ECO:0000313" key="12">
    <source>
        <dbReference type="Proteomes" id="UP000198287"/>
    </source>
</evidence>
<dbReference type="PROSITE" id="PS00135">
    <property type="entry name" value="TRYPSIN_SER"/>
    <property type="match status" value="1"/>
</dbReference>
<keyword evidence="5 8" id="KW-0720">Serine protease</keyword>
<evidence type="ECO:0000313" key="11">
    <source>
        <dbReference type="EMBL" id="OXA46324.1"/>
    </source>
</evidence>
<dbReference type="InterPro" id="IPR033116">
    <property type="entry name" value="TRYPSIN_SER"/>
</dbReference>
<dbReference type="SUPFAM" id="SSF50494">
    <property type="entry name" value="Trypsin-like serine proteases"/>
    <property type="match status" value="1"/>
</dbReference>
<evidence type="ECO:0000259" key="10">
    <source>
        <dbReference type="PROSITE" id="PS50240"/>
    </source>
</evidence>
<evidence type="ECO:0000256" key="7">
    <source>
        <dbReference type="ARBA" id="ARBA00023157"/>
    </source>
</evidence>